<dbReference type="Pfam" id="PF00187">
    <property type="entry name" value="Chitin_bind_1"/>
    <property type="match status" value="2"/>
</dbReference>
<evidence type="ECO:0000256" key="4">
    <source>
        <dbReference type="SAM" id="MobiDB-lite"/>
    </source>
</evidence>
<name>A0A6A7B6S1_9PLEO</name>
<dbReference type="OrthoDB" id="1193027at2759"/>
<dbReference type="PROSITE" id="PS50941">
    <property type="entry name" value="CHIT_BIND_I_2"/>
    <property type="match status" value="3"/>
</dbReference>
<sequence>MRPALIWALTTLTTASALSISTTARCGSDHGGLTCAGSTFGNCCSKYGYCGSNSDYCSPKKGCQSRYGKCDKSPDKPAGAISTDGSCGGKKGSDCRGSKFGDCCSQYGYCGSSAAYCGIGCNNVFGSCSSAHSSSRVVSPSQTYTRSIPAVGSRSSSATAASSTPKISKNNRCGYGNSIASKYLGQTCPSGQCCSQYGYCGKFDAYCGAKCQSAFGKCNSKSSTVHLSSTASATKHSSPVVTSSSKTYTSSAISTVSSSDVVSSSSIIPLSSSDVLVSSSVASSATTSASSSASASPSSSDAAISSSSAPSDISSSASVTASSSSLDIASSSSSTVSDTSSSSSSEVISSSSTVALSSSSNIASSSSSATPSSSSDVATSSSTAASTTLATAVSSSTDSSSVTTSASSSVSCFPAPTEYLINPGFEITTDGSYRNPWTDSQNGKGYTFNRATGSDVYYSIYTRNENNFRTYFGTTKDGTDGAKSSTLILTQTLSIPRDTVISVTAWVKSLRDASIDPFTMVLRFDDVTVATYSPTQNQRGVWTQIGTMDPSQGIIVSNAGTHSVSLRVTTAGFANKDIFAADDFSVTAISGPGGAPVCSTAF</sequence>
<feature type="chain" id="PRO_5025686683" evidence="5">
    <location>
        <begin position="18"/>
        <end position="602"/>
    </location>
</feature>
<dbReference type="CDD" id="cd00035">
    <property type="entry name" value="ChtBD1"/>
    <property type="match status" value="1"/>
</dbReference>
<feature type="disulfide bond" evidence="3">
    <location>
        <begin position="188"/>
        <end position="200"/>
    </location>
</feature>
<proteinExistence type="predicted"/>
<dbReference type="EMBL" id="MU006304">
    <property type="protein sequence ID" value="KAF2850984.1"/>
    <property type="molecule type" value="Genomic_DNA"/>
</dbReference>
<evidence type="ECO:0000256" key="2">
    <source>
        <dbReference type="ARBA" id="ARBA00023157"/>
    </source>
</evidence>
<feature type="disulfide bond" evidence="3">
    <location>
        <begin position="193"/>
        <end position="207"/>
    </location>
</feature>
<dbReference type="PANTHER" id="PTHR47849:SF8">
    <property type="entry name" value="LECTIN"/>
    <property type="match status" value="1"/>
</dbReference>
<dbReference type="PROSITE" id="PS00026">
    <property type="entry name" value="CHIT_BIND_I_1"/>
    <property type="match status" value="1"/>
</dbReference>
<dbReference type="PANTHER" id="PTHR47849">
    <property type="entry name" value="CHITIN-BINDING LECTIN 1"/>
    <property type="match status" value="1"/>
</dbReference>
<dbReference type="InterPro" id="IPR036861">
    <property type="entry name" value="Endochitinase-like_sf"/>
</dbReference>
<evidence type="ECO:0000256" key="1">
    <source>
        <dbReference type="ARBA" id="ARBA00022669"/>
    </source>
</evidence>
<feature type="domain" description="Chitin-binding type-1" evidence="6">
    <location>
        <begin position="23"/>
        <end position="72"/>
    </location>
</feature>
<evidence type="ECO:0000313" key="8">
    <source>
        <dbReference type="Proteomes" id="UP000799423"/>
    </source>
</evidence>
<dbReference type="Gene3D" id="3.30.60.10">
    <property type="entry name" value="Endochitinase-like"/>
    <property type="match status" value="3"/>
</dbReference>
<dbReference type="InterPro" id="IPR001002">
    <property type="entry name" value="Chitin-bd_1"/>
</dbReference>
<feature type="signal peptide" evidence="5">
    <location>
        <begin position="1"/>
        <end position="17"/>
    </location>
</feature>
<dbReference type="AlphaFoldDB" id="A0A6A7B6S1"/>
<feature type="disulfide bond" evidence="3">
    <location>
        <begin position="43"/>
        <end position="57"/>
    </location>
</feature>
<accession>A0A6A7B6S1</accession>
<evidence type="ECO:0000259" key="6">
    <source>
        <dbReference type="PROSITE" id="PS50941"/>
    </source>
</evidence>
<dbReference type="CDD" id="cd11618">
    <property type="entry name" value="ChtBD1_1"/>
    <property type="match status" value="2"/>
</dbReference>
<reference evidence="7" key="1">
    <citation type="submission" date="2020-01" db="EMBL/GenBank/DDBJ databases">
        <authorList>
            <consortium name="DOE Joint Genome Institute"/>
            <person name="Haridas S."/>
            <person name="Albert R."/>
            <person name="Binder M."/>
            <person name="Bloem J."/>
            <person name="Labutti K."/>
            <person name="Salamov A."/>
            <person name="Andreopoulos B."/>
            <person name="Baker S.E."/>
            <person name="Barry K."/>
            <person name="Bills G."/>
            <person name="Bluhm B.H."/>
            <person name="Cannon C."/>
            <person name="Castanera R."/>
            <person name="Culley D.E."/>
            <person name="Daum C."/>
            <person name="Ezra D."/>
            <person name="Gonzalez J.B."/>
            <person name="Henrissat B."/>
            <person name="Kuo A."/>
            <person name="Liang C."/>
            <person name="Lipzen A."/>
            <person name="Lutzoni F."/>
            <person name="Magnuson J."/>
            <person name="Mondo S."/>
            <person name="Nolan M."/>
            <person name="Ohm R."/>
            <person name="Pangilinan J."/>
            <person name="Park H.-J."/>
            <person name="Ramirez L."/>
            <person name="Alfaro M."/>
            <person name="Sun H."/>
            <person name="Tritt A."/>
            <person name="Yoshinaga Y."/>
            <person name="Zwiers L.-H."/>
            <person name="Turgeon B.G."/>
            <person name="Goodwin S.B."/>
            <person name="Spatafora J.W."/>
            <person name="Crous P.W."/>
            <person name="Grigoriev I.V."/>
        </authorList>
    </citation>
    <scope>NUCLEOTIDE SEQUENCE</scope>
    <source>
        <strain evidence="7">IPT5</strain>
    </source>
</reference>
<protein>
    <submittedName>
        <fullName evidence="7">Carbohydrate-binding module family 18 protein</fullName>
    </submittedName>
</protein>
<keyword evidence="1 3" id="KW-0147">Chitin-binding</keyword>
<dbReference type="Proteomes" id="UP000799423">
    <property type="component" value="Unassembled WGS sequence"/>
</dbReference>
<organism evidence="7 8">
    <name type="scientific">Plenodomus tracheiphilus IPT5</name>
    <dbReference type="NCBI Taxonomy" id="1408161"/>
    <lineage>
        <taxon>Eukaryota</taxon>
        <taxon>Fungi</taxon>
        <taxon>Dikarya</taxon>
        <taxon>Ascomycota</taxon>
        <taxon>Pezizomycotina</taxon>
        <taxon>Dothideomycetes</taxon>
        <taxon>Pleosporomycetidae</taxon>
        <taxon>Pleosporales</taxon>
        <taxon>Pleosporineae</taxon>
        <taxon>Leptosphaeriaceae</taxon>
        <taxon>Plenodomus</taxon>
    </lineage>
</organism>
<feature type="region of interest" description="Disordered" evidence="4">
    <location>
        <begin position="288"/>
        <end position="312"/>
    </location>
</feature>
<evidence type="ECO:0000313" key="7">
    <source>
        <dbReference type="EMBL" id="KAF2850984.1"/>
    </source>
</evidence>
<evidence type="ECO:0000256" key="5">
    <source>
        <dbReference type="SAM" id="SignalP"/>
    </source>
</evidence>
<feature type="domain" description="Chitin-binding type-1" evidence="6">
    <location>
        <begin position="84"/>
        <end position="130"/>
    </location>
</feature>
<dbReference type="GO" id="GO:0008061">
    <property type="term" value="F:chitin binding"/>
    <property type="evidence" value="ECO:0007669"/>
    <property type="project" value="UniProtKB-UniRule"/>
</dbReference>
<keyword evidence="8" id="KW-1185">Reference proteome</keyword>
<gene>
    <name evidence="7" type="ORF">T440DRAFT_395752</name>
</gene>
<evidence type="ECO:0000256" key="3">
    <source>
        <dbReference type="PROSITE-ProRule" id="PRU00261"/>
    </source>
</evidence>
<keyword evidence="5" id="KW-0732">Signal</keyword>
<dbReference type="SUPFAM" id="SSF57016">
    <property type="entry name" value="Plant lectins/antimicrobial peptides"/>
    <property type="match status" value="3"/>
</dbReference>
<keyword evidence="2 3" id="KW-1015">Disulfide bond</keyword>
<dbReference type="InterPro" id="IPR018371">
    <property type="entry name" value="Chitin-binding_1_CS"/>
</dbReference>
<feature type="disulfide bond" evidence="3">
    <location>
        <begin position="103"/>
        <end position="117"/>
    </location>
</feature>
<comment type="caution">
    <text evidence="3">Lacks conserved residue(s) required for the propagation of feature annotation.</text>
</comment>
<dbReference type="SMART" id="SM00270">
    <property type="entry name" value="ChtBD1"/>
    <property type="match status" value="3"/>
</dbReference>
<feature type="domain" description="Chitin-binding type-1" evidence="6">
    <location>
        <begin position="170"/>
        <end position="220"/>
    </location>
</feature>